<evidence type="ECO:0000313" key="1">
    <source>
        <dbReference type="EMBL" id="GER52351.1"/>
    </source>
</evidence>
<accession>A0A5A7R7V2</accession>
<comment type="caution">
    <text evidence="1">The sequence shown here is derived from an EMBL/GenBank/DDBJ whole genome shotgun (WGS) entry which is preliminary data.</text>
</comment>
<proteinExistence type="predicted"/>
<dbReference type="Proteomes" id="UP000325081">
    <property type="component" value="Unassembled WGS sequence"/>
</dbReference>
<organism evidence="1 2">
    <name type="scientific">Striga asiatica</name>
    <name type="common">Asiatic witchweed</name>
    <name type="synonym">Buchnera asiatica</name>
    <dbReference type="NCBI Taxonomy" id="4170"/>
    <lineage>
        <taxon>Eukaryota</taxon>
        <taxon>Viridiplantae</taxon>
        <taxon>Streptophyta</taxon>
        <taxon>Embryophyta</taxon>
        <taxon>Tracheophyta</taxon>
        <taxon>Spermatophyta</taxon>
        <taxon>Magnoliopsida</taxon>
        <taxon>eudicotyledons</taxon>
        <taxon>Gunneridae</taxon>
        <taxon>Pentapetalae</taxon>
        <taxon>asterids</taxon>
        <taxon>lamiids</taxon>
        <taxon>Lamiales</taxon>
        <taxon>Orobanchaceae</taxon>
        <taxon>Buchnereae</taxon>
        <taxon>Striga</taxon>
    </lineage>
</organism>
<keyword evidence="2" id="KW-1185">Reference proteome</keyword>
<gene>
    <name evidence="1" type="ORF">STAS_29800</name>
</gene>
<reference evidence="2" key="1">
    <citation type="journal article" date="2019" name="Curr. Biol.">
        <title>Genome Sequence of Striga asiatica Provides Insight into the Evolution of Plant Parasitism.</title>
        <authorList>
            <person name="Yoshida S."/>
            <person name="Kim S."/>
            <person name="Wafula E.K."/>
            <person name="Tanskanen J."/>
            <person name="Kim Y.M."/>
            <person name="Honaas L."/>
            <person name="Yang Z."/>
            <person name="Spallek T."/>
            <person name="Conn C.E."/>
            <person name="Ichihashi Y."/>
            <person name="Cheong K."/>
            <person name="Cui S."/>
            <person name="Der J.P."/>
            <person name="Gundlach H."/>
            <person name="Jiao Y."/>
            <person name="Hori C."/>
            <person name="Ishida J.K."/>
            <person name="Kasahara H."/>
            <person name="Kiba T."/>
            <person name="Kim M.S."/>
            <person name="Koo N."/>
            <person name="Laohavisit A."/>
            <person name="Lee Y.H."/>
            <person name="Lumba S."/>
            <person name="McCourt P."/>
            <person name="Mortimer J.C."/>
            <person name="Mutuku J.M."/>
            <person name="Nomura T."/>
            <person name="Sasaki-Sekimoto Y."/>
            <person name="Seto Y."/>
            <person name="Wang Y."/>
            <person name="Wakatake T."/>
            <person name="Sakakibara H."/>
            <person name="Demura T."/>
            <person name="Yamaguchi S."/>
            <person name="Yoneyama K."/>
            <person name="Manabe R.I."/>
            <person name="Nelson D.C."/>
            <person name="Schulman A.H."/>
            <person name="Timko M.P."/>
            <person name="dePamphilis C.W."/>
            <person name="Choi D."/>
            <person name="Shirasu K."/>
        </authorList>
    </citation>
    <scope>NUCLEOTIDE SEQUENCE [LARGE SCALE GENOMIC DNA]</scope>
    <source>
        <strain evidence="2">cv. UVA1</strain>
    </source>
</reference>
<dbReference type="AlphaFoldDB" id="A0A5A7R7V2"/>
<evidence type="ECO:0000313" key="2">
    <source>
        <dbReference type="Proteomes" id="UP000325081"/>
    </source>
</evidence>
<sequence length="195" mass="21142">MGCVAAEEPVIWVFLVTEAIPAPAPPHPPLPSSALRPTSAARRHPPAFCRRLRPLLNHRRLFRLETPHSLLHPSPPAAVANAVPGPAPPLPPHGQQYTITQTATVMSAASTTYTTTISMTICRFLHRRRRSCLQIKWPVAEDHSVAAISSNIDGGGASWPGTSSSSGHCHRPEILCSLFCLVYLRDFDPTAKQVA</sequence>
<protein>
    <submittedName>
        <fullName evidence="1">PATATIN-like protein 8</fullName>
    </submittedName>
</protein>
<dbReference type="EMBL" id="BKCP01010292">
    <property type="protein sequence ID" value="GER52351.1"/>
    <property type="molecule type" value="Genomic_DNA"/>
</dbReference>
<name>A0A5A7R7V2_STRAF</name>